<feature type="signal peptide" evidence="2">
    <location>
        <begin position="1"/>
        <end position="21"/>
    </location>
</feature>
<dbReference type="PANTHER" id="PTHR22901:SF0">
    <property type="entry name" value="SIALATE O-ACETYLESTERASE"/>
    <property type="match status" value="1"/>
</dbReference>
<dbReference type="Gene3D" id="2.60.40.10">
    <property type="entry name" value="Immunoglobulins"/>
    <property type="match status" value="1"/>
</dbReference>
<feature type="domain" description="Sialate O-acetylesterase" evidence="3">
    <location>
        <begin position="297"/>
        <end position="406"/>
    </location>
</feature>
<dbReference type="RefSeq" id="WP_136827097.1">
    <property type="nucleotide sequence ID" value="NZ_SWBP01000005.1"/>
</dbReference>
<dbReference type="InterPro" id="IPR005181">
    <property type="entry name" value="SASA"/>
</dbReference>
<dbReference type="Proteomes" id="UP000308181">
    <property type="component" value="Unassembled WGS sequence"/>
</dbReference>
<dbReference type="EMBL" id="SWBP01000005">
    <property type="protein sequence ID" value="TKB96230.1"/>
    <property type="molecule type" value="Genomic_DNA"/>
</dbReference>
<dbReference type="SUPFAM" id="SSF52266">
    <property type="entry name" value="SGNH hydrolase"/>
    <property type="match status" value="1"/>
</dbReference>
<evidence type="ECO:0000313" key="4">
    <source>
        <dbReference type="EMBL" id="TKB96230.1"/>
    </source>
</evidence>
<dbReference type="OrthoDB" id="9816001at2"/>
<evidence type="ECO:0000256" key="2">
    <source>
        <dbReference type="SAM" id="SignalP"/>
    </source>
</evidence>
<evidence type="ECO:0000313" key="5">
    <source>
        <dbReference type="Proteomes" id="UP000308181"/>
    </source>
</evidence>
<dbReference type="Gene3D" id="3.40.50.1110">
    <property type="entry name" value="SGNH hydrolase"/>
    <property type="match status" value="1"/>
</dbReference>
<gene>
    <name evidence="4" type="ORF">FA046_13660</name>
</gene>
<dbReference type="InterPro" id="IPR036514">
    <property type="entry name" value="SGNH_hydro_sf"/>
</dbReference>
<evidence type="ECO:0000259" key="3">
    <source>
        <dbReference type="Pfam" id="PF03629"/>
    </source>
</evidence>
<dbReference type="AlphaFoldDB" id="A0A4U1C000"/>
<comment type="caution">
    <text evidence="4">The sequence shown here is derived from an EMBL/GenBank/DDBJ whole genome shotgun (WGS) entry which is preliminary data.</text>
</comment>
<dbReference type="GO" id="GO:0005975">
    <property type="term" value="P:carbohydrate metabolic process"/>
    <property type="evidence" value="ECO:0007669"/>
    <property type="project" value="TreeGrafter"/>
</dbReference>
<dbReference type="InterPro" id="IPR039329">
    <property type="entry name" value="SIAE"/>
</dbReference>
<dbReference type="PROSITE" id="PS51257">
    <property type="entry name" value="PROKAR_LIPOPROTEIN"/>
    <property type="match status" value="1"/>
</dbReference>
<proteinExistence type="predicted"/>
<accession>A0A4U1C000</accession>
<keyword evidence="2" id="KW-0732">Signal</keyword>
<dbReference type="InterPro" id="IPR013783">
    <property type="entry name" value="Ig-like_fold"/>
</dbReference>
<dbReference type="PANTHER" id="PTHR22901">
    <property type="entry name" value="SIALATE O-ACETYLESTERASE"/>
    <property type="match status" value="1"/>
</dbReference>
<sequence>MNQFIKKCFLIIFTGYSCAYADVKLASPFSDHMVLQREIVVPVWGTADAGEKVTVKLGAQTKTTITKANGKWMVKLNKLKAGGPFVMTVTGKNKLSIDDVYAGEVWVCSGQSNMDFTVAQEDRYWCGVYNEKEEVAQANYPLIRVFDTDFAPNNQAQDFVKGNWEVVSPQSIGHLSAVAYFFAREIQKKIKVPIGLITTAYGASTAEAWIRKESLEKNAIFKGLLNSFDDKLIKFKADTGAKTTYNTALEKWKIAAAKAKADGKDAPRGPKNPDPVMDQHNPYVLWNGMVKPLVPYAIRGALWYQGESNSPTASIYKNLMETLIKDWRTQWGQGDFPFYYVQLANIGKEIEFVPAKGGTEAIKREAQLQNLLLPHTAMAVAIDNANPENMGDVHPKNKQDIGYRLALPALNNIYKVKTPYSGPIYQKMQVFGNTIKIYFKHVEGGLIIKGDELKGFAIAGEDKKFVWAKATIVGNEILITSPEVLNPKAIRYGWGANPIISLYNSANLPASPFRTDNWK</sequence>
<feature type="chain" id="PRO_5020650992" evidence="2">
    <location>
        <begin position="22"/>
        <end position="519"/>
    </location>
</feature>
<feature type="domain" description="Sialate O-acetylesterase" evidence="3">
    <location>
        <begin position="104"/>
        <end position="219"/>
    </location>
</feature>
<dbReference type="Pfam" id="PF03629">
    <property type="entry name" value="SASA"/>
    <property type="match status" value="2"/>
</dbReference>
<name>A0A4U1C000_9SPHI</name>
<keyword evidence="1" id="KW-0378">Hydrolase</keyword>
<organism evidence="4 5">
    <name type="scientific">Pedobacter cryophilus</name>
    <dbReference type="NCBI Taxonomy" id="2571271"/>
    <lineage>
        <taxon>Bacteria</taxon>
        <taxon>Pseudomonadati</taxon>
        <taxon>Bacteroidota</taxon>
        <taxon>Sphingobacteriia</taxon>
        <taxon>Sphingobacteriales</taxon>
        <taxon>Sphingobacteriaceae</taxon>
        <taxon>Pedobacter</taxon>
    </lineage>
</organism>
<evidence type="ECO:0000256" key="1">
    <source>
        <dbReference type="ARBA" id="ARBA00022801"/>
    </source>
</evidence>
<protein>
    <submittedName>
        <fullName evidence="4">Sialate O-acetylesterase</fullName>
    </submittedName>
</protein>
<reference evidence="4 5" key="1">
    <citation type="submission" date="2019-04" db="EMBL/GenBank/DDBJ databases">
        <title>Pedobacter sp. AR-3-17 sp. nov., isolated from Arctic soil.</title>
        <authorList>
            <person name="Dahal R.H."/>
            <person name="Kim D.-U."/>
        </authorList>
    </citation>
    <scope>NUCLEOTIDE SEQUENCE [LARGE SCALE GENOMIC DNA]</scope>
    <source>
        <strain evidence="4 5">AR-3-17</strain>
    </source>
</reference>
<keyword evidence="5" id="KW-1185">Reference proteome</keyword>
<dbReference type="GO" id="GO:0001681">
    <property type="term" value="F:sialate O-acetylesterase activity"/>
    <property type="evidence" value="ECO:0007669"/>
    <property type="project" value="InterPro"/>
</dbReference>